<dbReference type="PaxDb" id="5691-AAZ11300"/>
<feature type="region of interest" description="Disordered" evidence="1">
    <location>
        <begin position="346"/>
        <end position="402"/>
    </location>
</feature>
<dbReference type="PANTHER" id="PTHR36135:SF1">
    <property type="entry name" value="FIBROUS SHEATH CABYR-BINDING PROTEIN"/>
    <property type="match status" value="1"/>
</dbReference>
<feature type="region of interest" description="Disordered" evidence="1">
    <location>
        <begin position="1961"/>
        <end position="1982"/>
    </location>
</feature>
<feature type="compositionally biased region" description="Basic and acidic residues" evidence="1">
    <location>
        <begin position="203"/>
        <end position="221"/>
    </location>
</feature>
<dbReference type="EMBL" id="AC104617">
    <property type="protein sequence ID" value="AAX79112.1"/>
    <property type="molecule type" value="Genomic_DNA"/>
</dbReference>
<dbReference type="OrthoDB" id="250115at2759"/>
<reference evidence="2" key="4">
    <citation type="submission" date="2005-04" db="EMBL/GenBank/DDBJ databases">
        <title>.</title>
        <authorList>
            <person name="Ghedin E."/>
            <person name="Blandin G."/>
            <person name="Bartholomeu D."/>
            <person name="Caler E."/>
            <person name="Haas B."/>
            <person name="Hannick L."/>
            <person name="Shallom J."/>
            <person name="Hou L."/>
            <person name="Djikeng A."/>
            <person name="Feldblyum T."/>
            <person name="Hostetler J."/>
            <person name="Johnson J."/>
            <person name="Jones K."/>
            <person name="Koo H.L."/>
            <person name="Larkin C."/>
            <person name="Pai G."/>
            <person name="Peterson J."/>
            <person name="Khalak H.G."/>
            <person name="Salzberg S."/>
            <person name="Simpson A.J."/>
            <person name="Tallon L."/>
            <person name="Van Aken S."/>
            <person name="Wanless D."/>
            <person name="White O."/>
            <person name="Wortman J."/>
            <person name="Fraser C.M."/>
            <person name="El-Sayed N.M.A."/>
        </authorList>
    </citation>
    <scope>NUCLEOTIDE SEQUENCE</scope>
    <source>
        <strain evidence="2">GUTat10.1</strain>
    </source>
</reference>
<feature type="compositionally biased region" description="Polar residues" evidence="1">
    <location>
        <begin position="1969"/>
        <end position="1978"/>
    </location>
</feature>
<dbReference type="VEuPathDB" id="TriTrypDB:Tb927.5.1850"/>
<dbReference type="InterPro" id="IPR043375">
    <property type="entry name" value="FSCB"/>
</dbReference>
<reference evidence="3 4" key="3">
    <citation type="journal article" date="2005" name="Science">
        <title>The genome of the African trypanosome Trypanosoma brucei.</title>
        <authorList>
            <person name="Berriman M."/>
            <person name="Ghedin E."/>
            <person name="Hertz-Fowler C."/>
            <person name="Blandin G."/>
            <person name="Renauld H."/>
            <person name="Bartholomeu D.C."/>
            <person name="Lennard N.J."/>
            <person name="Caler E."/>
            <person name="Hamlin N.E."/>
            <person name="Haas B."/>
            <person name="Bohme U."/>
            <person name="Hannick L."/>
            <person name="Aslett M.A."/>
            <person name="Shallom J."/>
            <person name="Marcello L."/>
            <person name="Hou L."/>
            <person name="Wickstead B."/>
            <person name="Alsmark U.C."/>
            <person name="Arrowsmith C."/>
            <person name="Atkin R.J."/>
            <person name="Barron A.J."/>
            <person name="Bringaud F."/>
            <person name="Brooks K."/>
            <person name="Carrington M."/>
            <person name="Cherevach I."/>
            <person name="Chillingworth T.J."/>
            <person name="Churcher C."/>
            <person name="Clark L.N."/>
            <person name="Corton C.H."/>
            <person name="Cronin A."/>
            <person name="Davies R.M."/>
            <person name="Doggett J."/>
            <person name="Djikeng A."/>
            <person name="Feldblyum T."/>
            <person name="Field M.C."/>
            <person name="Fraser A."/>
            <person name="Goodhead I."/>
            <person name="Hance Z."/>
            <person name="Harper D."/>
            <person name="Harris B.R."/>
            <person name="Hauser H."/>
            <person name="Hostetler J."/>
            <person name="Ivens A."/>
            <person name="Jagels K."/>
            <person name="Johnson D."/>
            <person name="Johnson J."/>
            <person name="Jones K."/>
            <person name="Kerhornou A.X."/>
            <person name="Koo H."/>
            <person name="Larke N."/>
            <person name="Landfear S."/>
            <person name="Larkin C."/>
            <person name="Leech V."/>
            <person name="Line A."/>
            <person name="Lord A."/>
            <person name="Macleod A."/>
            <person name="Mooney P.J."/>
            <person name="Moule S."/>
            <person name="Martin D.M."/>
            <person name="Morgan G.W."/>
            <person name="Mungall K."/>
            <person name="Norbertczak H."/>
            <person name="Ormond D."/>
            <person name="Pai G."/>
            <person name="Peacock C.S."/>
            <person name="Peterson J."/>
            <person name="Quail M.A."/>
            <person name="Rabbinowitsch E."/>
            <person name="Rajandream M.A."/>
            <person name="Reitter C."/>
            <person name="Salzberg S.L."/>
            <person name="Sanders M."/>
            <person name="Schobel S."/>
            <person name="Sharp S."/>
            <person name="Simmonds M."/>
            <person name="Simpson A.J."/>
            <person name="Tallon L."/>
            <person name="Turner C.M."/>
            <person name="Tait A."/>
            <person name="Tivey A.R."/>
            <person name="Van Aken S."/>
            <person name="Walker D."/>
            <person name="Wanless D."/>
            <person name="Wang S."/>
            <person name="White B."/>
            <person name="White O."/>
            <person name="Whitehead S."/>
            <person name="Woodward J."/>
            <person name="Wortman J."/>
            <person name="Adams M.D."/>
            <person name="Embley T.M."/>
            <person name="Gull K."/>
            <person name="Ullu E."/>
            <person name="Barry J.D."/>
            <person name="Fairlamb A.H."/>
            <person name="Opperdoes F."/>
            <person name="Barrell B.G."/>
            <person name="Donelson J.E."/>
            <person name="Hall N."/>
            <person name="Fraser C.M."/>
            <person name="Melville S.E."/>
            <person name="El-Sayed N.M."/>
        </authorList>
    </citation>
    <scope>NUCLEOTIDE SEQUENCE [LARGE SCALE GENOMIC DNA]</scope>
    <source>
        <strain evidence="3 4">927/4 GUTat10.1</strain>
    </source>
</reference>
<evidence type="ECO:0000313" key="2">
    <source>
        <dbReference type="EMBL" id="AAX79112.1"/>
    </source>
</evidence>
<dbReference type="RefSeq" id="XP_844859.1">
    <property type="nucleotide sequence ID" value="XM_839766.1"/>
</dbReference>
<dbReference type="EMBL" id="CP000068">
    <property type="protein sequence ID" value="AAZ11300.1"/>
    <property type="molecule type" value="Genomic_DNA"/>
</dbReference>
<evidence type="ECO:0000313" key="4">
    <source>
        <dbReference type="Proteomes" id="UP000008524"/>
    </source>
</evidence>
<feature type="compositionally biased region" description="Polar residues" evidence="1">
    <location>
        <begin position="102"/>
        <end position="122"/>
    </location>
</feature>
<dbReference type="GeneID" id="3657294"/>
<dbReference type="InParanoid" id="Q57ZQ4"/>
<proteinExistence type="predicted"/>
<evidence type="ECO:0000313" key="3">
    <source>
        <dbReference type="EMBL" id="AAZ11300.1"/>
    </source>
</evidence>
<feature type="region of interest" description="Disordered" evidence="1">
    <location>
        <begin position="101"/>
        <end position="122"/>
    </location>
</feature>
<reference evidence="2" key="1">
    <citation type="submission" date="2002-04" db="EMBL/GenBank/DDBJ databases">
        <authorList>
            <person name="El-Sayed N.M."/>
            <person name="Khalak H."/>
            <person name="Adams M.D."/>
        </authorList>
    </citation>
    <scope>NUCLEOTIDE SEQUENCE</scope>
    <source>
        <strain evidence="2">GUTat10.1</strain>
    </source>
</reference>
<dbReference type="AlphaFoldDB" id="Q57ZQ4"/>
<dbReference type="STRING" id="185431.Q57ZQ4"/>
<dbReference type="KEGG" id="tbr:Tb927.5.1850"/>
<feature type="region of interest" description="Disordered" evidence="1">
    <location>
        <begin position="203"/>
        <end position="226"/>
    </location>
</feature>
<gene>
    <name evidence="3" type="primary">Tb05.1P6.650</name>
    <name evidence="2" type="ORF">Tb927.5.1850</name>
</gene>
<keyword evidence="4" id="KW-1185">Reference proteome</keyword>
<dbReference type="Proteomes" id="UP000008524">
    <property type="component" value="Chromosome 5"/>
</dbReference>
<dbReference type="PANTHER" id="PTHR36135">
    <property type="entry name" value="FIBROUS SHEATH CABYR-BINDING PROTEIN"/>
    <property type="match status" value="1"/>
</dbReference>
<dbReference type="GO" id="GO:0033234">
    <property type="term" value="P:negative regulation of protein sumoylation"/>
    <property type="evidence" value="ECO:0007669"/>
    <property type="project" value="InterPro"/>
</dbReference>
<feature type="compositionally biased region" description="Polar residues" evidence="1">
    <location>
        <begin position="1818"/>
        <end position="1833"/>
    </location>
</feature>
<accession>Q57ZQ4</accession>
<feature type="region of interest" description="Disordered" evidence="1">
    <location>
        <begin position="1811"/>
        <end position="1833"/>
    </location>
</feature>
<feature type="region of interest" description="Disordered" evidence="1">
    <location>
        <begin position="45"/>
        <end position="65"/>
    </location>
</feature>
<reference evidence="3" key="2">
    <citation type="journal article" date="2005" name="Science">
        <title>Comparative genomics of trypanosomatid parasitic protozoa.</title>
        <authorList>
            <person name="El-Sayed N.M."/>
            <person name="Myler P.J."/>
            <person name="Blandin G."/>
            <person name="Berriman M."/>
            <person name="Crabtree J."/>
            <person name="Aggarwal G."/>
            <person name="Caler E."/>
            <person name="Renauld H."/>
            <person name="Worthey E.A."/>
            <person name="Hertz-Fowler C."/>
            <person name="Ghedin E."/>
            <person name="Peacock C."/>
            <person name="Bartholomeu D.C."/>
            <person name="Haas B.J."/>
            <person name="Tran A.N."/>
            <person name="Wortman J.R."/>
            <person name="Alsmark U.C."/>
            <person name="Angiuoli S."/>
            <person name="Anupama A."/>
            <person name="Badger J."/>
            <person name="Bringaud F."/>
            <person name="Cadag E."/>
            <person name="Carlton J.M."/>
            <person name="Cerqueira G.C."/>
            <person name="Creasy T."/>
            <person name="Delcher A.L."/>
            <person name="Djikeng A."/>
            <person name="Embley T.M."/>
            <person name="Hauser C."/>
            <person name="Ivens A.C."/>
            <person name="Kummerfeld S.K."/>
            <person name="Pereira-Leal J.B."/>
            <person name="Nilsson D."/>
            <person name="Peterson J."/>
            <person name="Salzberg S.L."/>
            <person name="Shallom J."/>
            <person name="Silva J.C."/>
            <person name="Sundaram J."/>
            <person name="Westenberger S."/>
            <person name="White O."/>
            <person name="Melville S.E."/>
            <person name="Donelson J.E."/>
            <person name="Andersson B."/>
            <person name="Stuart K.D."/>
            <person name="Hall N."/>
        </authorList>
    </citation>
    <scope>NUCLEOTIDE SEQUENCE</scope>
    <source>
        <strain evidence="3">927/4 GUTat10.1</strain>
    </source>
</reference>
<organism evidence="2 4">
    <name type="scientific">Trypanosoma brucei brucei (strain 927/4 GUTat10.1)</name>
    <dbReference type="NCBI Taxonomy" id="185431"/>
    <lineage>
        <taxon>Eukaryota</taxon>
        <taxon>Discoba</taxon>
        <taxon>Euglenozoa</taxon>
        <taxon>Kinetoplastea</taxon>
        <taxon>Metakinetoplastina</taxon>
        <taxon>Trypanosomatida</taxon>
        <taxon>Trypanosomatidae</taxon>
        <taxon>Trypanosoma</taxon>
    </lineage>
</organism>
<sequence length="2624" mass="290424">MQQQQQQKHLVGSGATNNTMGRVDFLQLPASCNAEGSSRWRWRFQTQQQRHQHGDSDSGEGEDGGVFYNVQRVEDDGKETDIMYVAKTIGNEVLHHEVTPRYPNSRSSINDELSSATGSSSSNDICEEPLPLYFIRNAGKRRIGPVCESVTEKERTHFSTESVRKADITPPTEPLQVEIISKRTSYIGLHVFQEQNEIVAHVEEEKHSSDDSDYREQREGDTPMVPSFVYYSAPRRGQHTSESEEYATEFDESCAPATNNEHHHASPLKPTLIKKRCYIPVPSPPEGHTKVSMSYHTSIQSATPPSEITSPLQVSFIRSKLCGNYRSEAEAQLPMSIEAIKGAFQRSDKSAKATLPPSMRRQARECKPQRQQQPECFRERREVSSSSSEDEYNGVMIPAKEGRRNAHTFKKVNTVREQEHKNGGLKEEQQMRESDIQKNRAQQVVFGFMPKQNHKHTEVHEACDEQMPVSVCGILEQPLSMAHVFDSLMKDAEVHEACDEQMPVNVCDILEQPLSMAHVFDSLMKDAEVHEACDEQMPVNVCDILEQPLSMAHVFDSLMKDAEVHEACDEQMPVNVCDILEQPLSMAHVFDSLMKDAEVHEACDEQMPVSVCDILEQPLSMAHVFDSLMKDAEVHEACDEQMPVSVCGILEQPLSMAHVFDSLMKDAEVHEACDEQMPVNVCDILEQPLSMAHVFDSLMKDAEVHEACDEQMPVNVCDILEQPLSMAHVFDSLMKDAEVHEACDEQMPVNVCDILEQPLSMAHVFDSLMKDAEVHEACDEQMPVSVCDILEQPLSMAHVFDSLMKDAEVHEACDEQMPVNVCDILEQPLSMAHVFDSLMKDAEVHEACDEQMPVNVCDILEQPLSMAHVFDSLMKDAEVHEACDEQMPVSVCDILEQPLSMAHVFDSLMKDAEVHEACDEQMPVSVCGILEQPLSMAHVFDSLMKDAEVHEACDEQMPVSVCGILEQPLSMAHVFDSLMKDAEVHEACDEQMPVNVCGILEQPLSMAHVFDSLMKDAEVHEACDEQMPVNVCDILEQPLSMAHVFDSLMKDAEVHEACDEQMPVSVCGILEQPLSMADVFDSLMKDAEVHEACDEQMPVNVCGILEQPLSMAHVFDSLMKDAEVHEACDEQMPVNVCDILEQPLSMAHVFDSLMKDAEVHEACDEQMPVSVCGILEQPLSMAHVFDSLMKDAEVHEACDEQMPVSVCGILEQPLSMAHVFDSLMKDAEVHEACDEQMPVNVCDILEQPLSMAHVFDSLMKDAEVHEACDEQMPVSVCGILEQPLSMAHVFDSLMKDAEVHEACDEQMPVNVCDILEQPLSMAHVFDSLMKDAEVHEACDEQMPVNVCDILEQPLSMADVFDSLMKDAEVHEACDEQMPVSVCGILEQPLSMAHVFDSLMKDAEVHEACDEQMPVSVCGILEQPLSMAHVFDSLMKDAEVHEACDEQMPVNVCDILEQPLSMADVFDSLMKDAEVHEACDEQMPVSVCGILEQPLSMAHVFDSLMKDAEVHEACDEKTILLVVRETNVVVHQLCAERELSPLLRFGRYLKSVIGTVCSVVGGVVGLGTLSPHLFKGFVVEGKKTSCLIPRVSGYPFKKCSYLPKGSLMVVMLMDAEGRQVLTKHFVLNSGSLGLFKELTVMADEDAASRQDRVLNVSRRLRNAVKLIGGIEGCVSVADSPQNPGRLRLQVMPRHVRTSKLISLWEVSVIPSIIITEIASKPDLFLFSLSGGIAHYSMKVPRAACRGDTRNMSWIYEKGEIQTDALDKLSVRRCRHRPNCGDGLSTHCLTVEAVQNLMHGEMVEVGLEHLSGSKGETSRQECGNSLTNGRGRSTSSVAISAVPDVRESAIDDQVMRVVPWSPSAFVRDPIVSRDRRVLGHSDAPRLSPSLGSLSLATGESDQHPAHCALVRLGPLSSAKQETRTNENRVGALQVAGDDTSLNGLYERKRLGLLDFVRAGRPDAPKTKVLSDRTQSGSDSPQGMGVRLPRTAVARQFLPDRTYGGVESAIFGCDVSQWPGDFEKREQHCQKSLSDIIPITQREAEELGRERHFIERILGKASRLSQRNVTVREVEADEVAMELIFQSEDLSQAYKCQVSLLAKAYLEEVEAAAVRRVIELSRGSPRADTLQHALAVREGRRMQLSEKAANEMKAGTAIHNGPIDRANPRGVPQPWAHLCHHDLVADGNAQAIAAACRGAQHFGTKMFAYICELSKQKEEKNESIFNKYPFLPPLPYGVPLSDIELSTDLEFRQCALKLRENPNDEGSKDEMRCIVLRLAKVHAIDRVNTAPEGLRGLWDTILQHHPVSECDNGSGFYGNTAVCVDEDRLPQLTGPTVADVRVLRGLGGGSAYKQFIACCRKDLPCALKRWGTQLALGGADAFHLSTEDLGLIRGFYNGAAGGSGKLLSYGNFEEFLVQTLGSRPDVTLAGLNQLLQTTFAALSRPHVVKFDDFTQFLTALAACEYLGGGNPLPAVRRRPAGKLAPLLVTPPRASVATRFPDSSRHRFDLVPLCPRETRLQPLRVNKTTDSPVPVSVASETTEVTTFAGDGAHERRCSTGAGGAFRRAALQRPSTAQWSVVPRERVPQHASPPLMPRNAEVWTPEVTGKSGSESVTPESTSESGNEEA</sequence>
<dbReference type="GO" id="GO:0005509">
    <property type="term" value="F:calcium ion binding"/>
    <property type="evidence" value="ECO:0000318"/>
    <property type="project" value="GO_Central"/>
</dbReference>
<dbReference type="eggNOG" id="ENOG502SH18">
    <property type="taxonomic scope" value="Eukaryota"/>
</dbReference>
<evidence type="ECO:0000256" key="1">
    <source>
        <dbReference type="SAM" id="MobiDB-lite"/>
    </source>
</evidence>
<accession>D6XGC3</accession>
<reference evidence="3" key="5">
    <citation type="submission" date="2005-04" db="EMBL/GenBank/DDBJ databases">
        <title>Sequencing, closure, and annotation of Trypanosoma brucei chromosomes 2 through 8.</title>
        <authorList>
            <person name="Ghedin E."/>
            <person name="Blandin G."/>
            <person name="Bartholomeu D."/>
            <person name="Caler E."/>
            <person name="Haas B."/>
            <person name="Hannick L."/>
            <person name="Shallom J."/>
            <person name="Hou L."/>
            <person name="Djikeng A."/>
            <person name="Feldblyum T."/>
            <person name="Hostetler J."/>
            <person name="Johnson J."/>
            <person name="Jones K."/>
            <person name="Koo H.L."/>
            <person name="Larkin C."/>
            <person name="Pai G."/>
            <person name="Peterson J."/>
            <person name="Khalak H.G."/>
            <person name="Salzberg S."/>
            <person name="Simpson A.J."/>
            <person name="Tallon L."/>
            <person name="Van Aken S."/>
            <person name="Wanless D."/>
            <person name="White O."/>
            <person name="Wortman J."/>
            <person name="Fraser C.M."/>
            <person name="El-Sayed N.M.A."/>
        </authorList>
    </citation>
    <scope>NUCLEOTIDE SEQUENCE</scope>
    <source>
        <strain evidence="3">927/4 GUTat10.1</strain>
    </source>
</reference>
<feature type="region of interest" description="Disordered" evidence="1">
    <location>
        <begin position="2572"/>
        <end position="2624"/>
    </location>
</feature>
<feature type="compositionally biased region" description="Low complexity" evidence="1">
    <location>
        <begin position="2606"/>
        <end position="2624"/>
    </location>
</feature>
<name>Q57ZQ4_TRYB2</name>
<protein>
    <submittedName>
        <fullName evidence="2">Uncharacterized protein</fullName>
    </submittedName>
</protein>